<organism evidence="2">
    <name type="scientific">Absidia glauca</name>
    <name type="common">Pin mould</name>
    <dbReference type="NCBI Taxonomy" id="4829"/>
    <lineage>
        <taxon>Eukaryota</taxon>
        <taxon>Fungi</taxon>
        <taxon>Fungi incertae sedis</taxon>
        <taxon>Mucoromycota</taxon>
        <taxon>Mucoromycotina</taxon>
        <taxon>Mucoromycetes</taxon>
        <taxon>Mucorales</taxon>
        <taxon>Cunninghamellaceae</taxon>
        <taxon>Absidia</taxon>
    </lineage>
</organism>
<protein>
    <submittedName>
        <fullName evidence="2">Uncharacterized protein</fullName>
    </submittedName>
</protein>
<reference evidence="2" key="1">
    <citation type="submission" date="2016-04" db="EMBL/GenBank/DDBJ databases">
        <authorList>
            <person name="Evans L.H."/>
            <person name="Alamgir A."/>
            <person name="Owens N."/>
            <person name="Weber N.D."/>
            <person name="Virtaneva K."/>
            <person name="Barbian K."/>
            <person name="Babar A."/>
            <person name="Rosenke K."/>
        </authorList>
    </citation>
    <scope>NUCLEOTIDE SEQUENCE [LARGE SCALE GENOMIC DNA]</scope>
    <source>
        <strain evidence="2">CBS 101.48</strain>
    </source>
</reference>
<feature type="compositionally biased region" description="Low complexity" evidence="1">
    <location>
        <begin position="83"/>
        <end position="100"/>
    </location>
</feature>
<keyword evidence="3" id="KW-1185">Reference proteome</keyword>
<dbReference type="EMBL" id="LT554895">
    <property type="protein sequence ID" value="SAM08425.1"/>
    <property type="molecule type" value="Genomic_DNA"/>
</dbReference>
<feature type="compositionally biased region" description="Polar residues" evidence="1">
    <location>
        <begin position="36"/>
        <end position="46"/>
    </location>
</feature>
<name>A0A163KLZ2_ABSGL</name>
<gene>
    <name evidence="2" type="primary">ABSGL_14088.1 scaffold 14385</name>
</gene>
<dbReference type="AlphaFoldDB" id="A0A163KLZ2"/>
<evidence type="ECO:0000313" key="2">
    <source>
        <dbReference type="EMBL" id="SAM08425.1"/>
    </source>
</evidence>
<feature type="compositionally biased region" description="Basic residues" evidence="1">
    <location>
        <begin position="308"/>
        <end position="318"/>
    </location>
</feature>
<feature type="compositionally biased region" description="Polar residues" evidence="1">
    <location>
        <begin position="215"/>
        <end position="226"/>
    </location>
</feature>
<feature type="region of interest" description="Disordered" evidence="1">
    <location>
        <begin position="448"/>
        <end position="533"/>
    </location>
</feature>
<proteinExistence type="predicted"/>
<dbReference type="OrthoDB" id="10566561at2759"/>
<feature type="region of interest" description="Disordered" evidence="1">
    <location>
        <begin position="213"/>
        <end position="339"/>
    </location>
</feature>
<dbReference type="InParanoid" id="A0A163KLZ2"/>
<feature type="compositionally biased region" description="Polar residues" evidence="1">
    <location>
        <begin position="1"/>
        <end position="12"/>
    </location>
</feature>
<feature type="compositionally biased region" description="Low complexity" evidence="1">
    <location>
        <begin position="227"/>
        <end position="248"/>
    </location>
</feature>
<dbReference type="Proteomes" id="UP000078561">
    <property type="component" value="Unassembled WGS sequence"/>
</dbReference>
<evidence type="ECO:0000313" key="3">
    <source>
        <dbReference type="Proteomes" id="UP000078561"/>
    </source>
</evidence>
<sequence length="533" mass="61854">MTTKVTLSSPPVQLQDLDDIQDGYQLTPQEVHHQDFVQQGDTQANVTGKRPPTPPKPKQTHASWKQTRLSKQKETGNGNGYYSRSPEPSQQPNSSSNSSKSGKDKKTPTMKSQAAAYDYDHQQYLYHQQALQAESNKDFLPSYSKKQPSGHMDEYFMIQEQLDRTNRERDYLIEENTQLKYHLQMLQYRVQNVEHIWQAYYAQMIVDDKKHQQRHSWANIPSSTPTQQRQQQQQSKRHQYPYSSSYQPDYFAGPASMPPPPPPPPLPFQLSHFGHIPPPPIIDLSPNRSLPERNNRHFQQQQPEGYPRFRRHRSKSLPRKTSVPDDDHHSNAPYPIEQPMMFPPPMLPLVPNPMMASPFPPPPPPRQAFNRSTMVPSLQSKRYSHLQENNNNSDTEGGHSESELDDDDDDDNNSRRRRQPYKGSPMLPFLPSNPPFYSSSFPPFRYPHHQNSNTSLPHMDSGHPYEEEDNWDQRPLAPPLDRIYNPSNKRTAYHRDEGMMRPDPFVKTAHPAKQPSFYNDHQPAYASPHRHPY</sequence>
<feature type="compositionally biased region" description="Polar residues" evidence="1">
    <location>
        <begin position="60"/>
        <end position="69"/>
    </location>
</feature>
<feature type="compositionally biased region" description="Pro residues" evidence="1">
    <location>
        <begin position="256"/>
        <end position="267"/>
    </location>
</feature>
<feature type="region of interest" description="Disordered" evidence="1">
    <location>
        <begin position="1"/>
        <end position="112"/>
    </location>
</feature>
<evidence type="ECO:0000256" key="1">
    <source>
        <dbReference type="SAM" id="MobiDB-lite"/>
    </source>
</evidence>
<feature type="region of interest" description="Disordered" evidence="1">
    <location>
        <begin position="381"/>
        <end position="429"/>
    </location>
</feature>
<feature type="compositionally biased region" description="Polar residues" evidence="1">
    <location>
        <begin position="381"/>
        <end position="395"/>
    </location>
</feature>
<accession>A0A163KLZ2</accession>